<gene>
    <name evidence="8" type="ORF">TPAB3V08_LOCUS717</name>
</gene>
<feature type="compositionally biased region" description="Basic residues" evidence="6">
    <location>
        <begin position="634"/>
        <end position="654"/>
    </location>
</feature>
<feature type="region of interest" description="Disordered" evidence="6">
    <location>
        <begin position="139"/>
        <end position="183"/>
    </location>
</feature>
<evidence type="ECO:0000313" key="9">
    <source>
        <dbReference type="Proteomes" id="UP001153148"/>
    </source>
</evidence>
<evidence type="ECO:0000256" key="2">
    <source>
        <dbReference type="ARBA" id="ARBA00022737"/>
    </source>
</evidence>
<feature type="region of interest" description="Disordered" evidence="6">
    <location>
        <begin position="2719"/>
        <end position="2744"/>
    </location>
</feature>
<dbReference type="EMBL" id="CAJPIN010000571">
    <property type="protein sequence ID" value="CAG2053666.1"/>
    <property type="molecule type" value="Genomic_DNA"/>
</dbReference>
<feature type="domain" description="C2H2-type" evidence="7">
    <location>
        <begin position="2833"/>
        <end position="2861"/>
    </location>
</feature>
<feature type="compositionally biased region" description="Basic and acidic residues" evidence="6">
    <location>
        <begin position="1878"/>
        <end position="1889"/>
    </location>
</feature>
<reference evidence="8" key="1">
    <citation type="submission" date="2021-03" db="EMBL/GenBank/DDBJ databases">
        <authorList>
            <person name="Tran Van P."/>
        </authorList>
    </citation>
    <scope>NUCLEOTIDE SEQUENCE</scope>
</reference>
<keyword evidence="3 5" id="KW-0863">Zinc-finger</keyword>
<feature type="region of interest" description="Disordered" evidence="6">
    <location>
        <begin position="831"/>
        <end position="852"/>
    </location>
</feature>
<evidence type="ECO:0000313" key="8">
    <source>
        <dbReference type="EMBL" id="CAG2053666.1"/>
    </source>
</evidence>
<feature type="compositionally biased region" description="Low complexity" evidence="6">
    <location>
        <begin position="1891"/>
        <end position="1904"/>
    </location>
</feature>
<feature type="compositionally biased region" description="Basic and acidic residues" evidence="6">
    <location>
        <begin position="18"/>
        <end position="28"/>
    </location>
</feature>
<feature type="compositionally biased region" description="Basic residues" evidence="6">
    <location>
        <begin position="1258"/>
        <end position="1271"/>
    </location>
</feature>
<evidence type="ECO:0000256" key="6">
    <source>
        <dbReference type="SAM" id="MobiDB-lite"/>
    </source>
</evidence>
<feature type="compositionally biased region" description="Acidic residues" evidence="6">
    <location>
        <begin position="2969"/>
        <end position="2979"/>
    </location>
</feature>
<protein>
    <recommendedName>
        <fullName evidence="7">C2H2-type domain-containing protein</fullName>
    </recommendedName>
</protein>
<feature type="region of interest" description="Disordered" evidence="6">
    <location>
        <begin position="1497"/>
        <end position="1516"/>
    </location>
</feature>
<keyword evidence="4" id="KW-0862">Zinc</keyword>
<name>A0ABN7NEK3_TIMPD</name>
<feature type="compositionally biased region" description="Basic residues" evidence="6">
    <location>
        <begin position="1279"/>
        <end position="1288"/>
    </location>
</feature>
<proteinExistence type="predicted"/>
<feature type="compositionally biased region" description="Polar residues" evidence="6">
    <location>
        <begin position="2734"/>
        <end position="2744"/>
    </location>
</feature>
<evidence type="ECO:0000256" key="1">
    <source>
        <dbReference type="ARBA" id="ARBA00022723"/>
    </source>
</evidence>
<feature type="region of interest" description="Disordered" evidence="6">
    <location>
        <begin position="1"/>
        <end position="51"/>
    </location>
</feature>
<feature type="compositionally biased region" description="Polar residues" evidence="6">
    <location>
        <begin position="1230"/>
        <end position="1242"/>
    </location>
</feature>
<evidence type="ECO:0000256" key="5">
    <source>
        <dbReference type="PROSITE-ProRule" id="PRU00042"/>
    </source>
</evidence>
<keyword evidence="1" id="KW-0479">Metal-binding</keyword>
<sequence>MDETSPGTGKASVTNTEKSLEKFHKMENRLGPMPERVFDDDSSIRKESSDKKKNYISKAMLQNDKSCGKIVVEVEEENCKKINEDIINLGEKSKHESSHTSIKEKLKEEAITILKMGVSTGGALRKLINKDDIVKSTNKYEPKHNLKDGRNSDRKKPEIVNPKRRLSSDRSPPPKNNLPAQCLPLVKSRPDISEHSSSEGLPSCKVAADKSLVKDKNLSGGISTLTAEQLQKLVTENLRNLPSPPPNTKEILESVTRLCTPMKDDTGSKSEAIQPLTEHTHIKPVGVAPVDPRLGNITSPPIGSQCFDRAQGNIGFSSPPLTLPAHSNRDPRSYIQQTTSLPNKQFGPLPQQFKQSTALSTNVSLGSQQSFPVSNNAPSVCPLVPSQTTLNNTLPLCIPLVSQPNSFQSLLLPQPMPQYYDYNHSSTRDPRAAAGNRVGLMPDKFTNSSVSFFHDNIVSPQYPTDVNNSGILQSPRQHFDDHVGPQTDLSMSNYQYPQPLLNNKPCHPTGWSDVSHNAHHYQGSSGYTAPNAYNSNFGHQMGTLNNVHPMFQTDRHFGQNPYRYVKPGVRPVSHVDNALLRPVRRESIHSKPYTPCTYSEWKRSKQNADLPDDKRRYPNDRIHTRSPPRSSRSPPRRPRSPPRRPKSPPRHSRSPPKTATASVKIDSDSKQDGCSSDDLNSPLNSLYGAVIAAKTGRGYGPQKFKIPKRPQEPLPNKQKTQVSSDEVPQSKVTDSEDASNKSVTESEAQECIGEKKLLEELVGEDGKMMNSLQEFIFTGLLKNYSKKMLAEKNIEANESTLDKMVKKLLEASDESDVSKHLKKPIKRIIDSDSDDECGSSSAHDTHLSKETKVEELVHSKRYKKRIVENISSDSEYSDASSSKVESTKLKSKTIDDFDNLTESKQTSTCTIDKYVSDDENILLAHRLKRQKPGKNDTPTRALDNRRLSDDFKIQNLTMSCNAETSHIDKSAIRITKKKRKIITSDEESDISEYNEVSLDKQIEDGEIVSSGKSMIKVRGKKTKLCVKVEEKNSSEFTVFSSPQQIDDLDVNLGEETPILKKSRRKEDGLPDTESVVTELYTEERIQGDESDITRNIKPTKRGKAKKKQIKKLKKETTAVGAELNDEDALETTSESSDIHPTRKKFKKRNSLELLQEDVKDMFISDDVLTANGYRTCRLSKEILDEMRSEKVSKVEVDEINTCTEKLPQVKVKSKYKSKKVKKIETGDEGNVSSGETDSSCLTSKDFDSSQELGIKVKDKSKKKSVATKANKKTLTAKAKSPRKKKKLSLKNENNMDEEANLRAPMVVLRRTDISKCGQEWATKTNMSGRNVARRGRKRGGIHLRGKIMARRPFYKPKNGSQGNTDFFENYAPDTNVSEDTLTEADKFCYFVRPKKWSKPKSLGKSVVDIINKLYQKFGESCPDINSLNALCLELSEKMRIFLNRTNSIKKTQIFEKEETAIQEDMVVSCKSLESQDHLPIIKDANIVDKVITDKSSNVCSDTGTKKPKQKKTPNRKTSLIKLKKPVGKKRRKHWQQGVIKAPNKIKRKNKLVDVIKKTKRTAKQKSNDVTYDPPLEDTDFKGENKTRDDLCVEKNDPEKVATNTKLDENIFNHKTINEASLFEESDGSDLSKHVTRDNALDDLVTKCTAKSVDNIFKEIDGVDPKTIELISDTPREVHFKTMLENNLFERTEYPSKSSEIKNATEIDELVKDKTESAHDLVKKTNGSNLSKTSDVTSDTLAIVHKTKSTVDLFKETNGSSLSNSRDTNSMAHGNIDLNLTSTTSESENFDLGTRTQHSFTEATSSEQLSLLKEIPNKLVKKSSNEAFETVFSTSQYKDLSIISESDQPSLPEFAFGHGIRENSNSIISLIEKSVSDWETKSSTKVDQDPLKMSSLSSVETSVSDSVDDHTKSKTRSAQNPKLTKQLINNLNKLGKLKGATFAKKSNKKFTSEKSELPGTLDSVAPVGESNMESSVFISQKTDEVCSEAEKSNSNAVLLCKDSLSRSGLNSVISWLLEGQDKIHTLEKSTNEDETALFVNIPTVTYNTRHKKIANKSELLKDVCETKTMLTRPILPKPVESVPNTLSTLSNNVFNEEPSLTYELPDSNISLVLNNEVSSKARKTENRILSLVNSLSYKSSKSQRDSLLEGSSKNSATLFHNDIDSMSQLLSGSIPTECKVDESNFGIDDRMSQELNSFPGELTARSMALDDESSSSSLFDSFKITESENKTDFSNQRTTKYTKSTKKYLNLFDAKSFPNPNITSICVGPVEARLDGDSILFCCHVNDCSFSSNDATPYGHHLEHKHTSEKWDGFCSTCGKYVTAENNSDSIINPYRHLLENHLVSRLKREMQNRRALDLQNSEDENDTAIDKNSNKFSCISDELPENVVSKVESTPLPSILGEDLDDSIPSQNSNKDFTAPLSHPSQDFTVPVTQPSQDVTLPLAHPSQDVMVLAAYPSQDVTVLVPHQSQDVTVPVAHTSQDITVPVAHTSQDIIAPIAYPIQDITVPLAHSNQDVSDPLTLSSPSEDIDVTHSAPVFRIRVKRLPGDMLSFAKDNLSTPLDINETSNENNEDTDVDVEGLTIDEEAFSPAQVSLDCSDSVFSEQDLQQEPDNGQSVEDNFLPILIESVTSLNPDASSSTFDNLESELTSPSKEIFDHSYARPTFSLADGEIVAVENTFLLKQSSTTRPSLLKLNPPVGVAVASTSKSACTVNKATLSEKAGGAGSQRRKLQHKSSQAPSYSKSQKMPEVYNIMLEPRKLRHLYKCMGQTCSYTTNVTKNYIAHCKEHEEMRKKPLRKQKGIDWRQCAYCCVNLKTVDELVDHIQSTHGHCLFQCTYCFFRAMSQSYVVLHQNTSHTGEQLAITMCKVVKNISERIDLIKERNEVHYKLHSYCFYQCMYCVHGGDTKEDMHHHLCNFHPNQPSTVLVRLFQTKDQSSAKNQVEDLITIDLDQEVVFNGMLLMPTPSPIETDEDSEDENDMLNSPTELAHNSGNNPVAGSVFKKQNINKAWKTGSANNKQLKKNTLVIPNNTPEVPFDYKNVDLAEISRTGLTGLDLYLCGNVGCTYAGPTAANLKDHIYICDFARDSRNLVCKHCRRGFKQTHTLVKQPMRIASFSNSSTSNVTKTSYGPNDVHQLPMNAIFPQPISCAVCQFSTKVRVNLVRHLELHSSSNLSVAAVPSDCPVNPVPCLDKKELMFDKMVNLAASSHLRGEHKSDNTLSQEDEAKIPKYIPEHMRYVCGVTNCKYMACDETMLRYHIRALHCDEMSYKCPHCEEHVLDKTKVAVSIERLSAHLKMHDSHLYICSYCSYYHYFKHVVERHLSEKHPNNPSVVQVIREPQRETLKSL</sequence>
<comment type="caution">
    <text evidence="8">The sequence shown here is derived from an EMBL/GenBank/DDBJ whole genome shotgun (WGS) entry which is preliminary data.</text>
</comment>
<feature type="compositionally biased region" description="Basic and acidic residues" evidence="6">
    <location>
        <begin position="611"/>
        <end position="623"/>
    </location>
</feature>
<dbReference type="InterPro" id="IPR032059">
    <property type="entry name" value="Mucin-like"/>
</dbReference>
<evidence type="ECO:0000256" key="4">
    <source>
        <dbReference type="ARBA" id="ARBA00022833"/>
    </source>
</evidence>
<feature type="compositionally biased region" description="Basic and acidic residues" evidence="6">
    <location>
        <begin position="843"/>
        <end position="852"/>
    </location>
</feature>
<feature type="region of interest" description="Disordered" evidence="6">
    <location>
        <begin position="1257"/>
        <end position="1293"/>
    </location>
</feature>
<feature type="compositionally biased region" description="Basic residues" evidence="6">
    <location>
        <begin position="1505"/>
        <end position="1514"/>
    </location>
</feature>
<dbReference type="InterPro" id="IPR050688">
    <property type="entry name" value="Zinc_finger/UBP_domain"/>
</dbReference>
<dbReference type="PANTHER" id="PTHR24403">
    <property type="entry name" value="ZINC FINGER PROTEIN"/>
    <property type="match status" value="1"/>
</dbReference>
<feature type="region of interest" description="Disordered" evidence="6">
    <location>
        <begin position="2968"/>
        <end position="2994"/>
    </location>
</feature>
<evidence type="ECO:0000259" key="7">
    <source>
        <dbReference type="PROSITE" id="PS50157"/>
    </source>
</evidence>
<organism evidence="8 9">
    <name type="scientific">Timema podura</name>
    <name type="common">Walking stick</name>
    <dbReference type="NCBI Taxonomy" id="61482"/>
    <lineage>
        <taxon>Eukaryota</taxon>
        <taxon>Metazoa</taxon>
        <taxon>Ecdysozoa</taxon>
        <taxon>Arthropoda</taxon>
        <taxon>Hexapoda</taxon>
        <taxon>Insecta</taxon>
        <taxon>Pterygota</taxon>
        <taxon>Neoptera</taxon>
        <taxon>Polyneoptera</taxon>
        <taxon>Phasmatodea</taxon>
        <taxon>Timematodea</taxon>
        <taxon>Timematoidea</taxon>
        <taxon>Timematidae</taxon>
        <taxon>Timema</taxon>
    </lineage>
</organism>
<evidence type="ECO:0000256" key="3">
    <source>
        <dbReference type="ARBA" id="ARBA00022771"/>
    </source>
</evidence>
<feature type="compositionally biased region" description="Polar residues" evidence="6">
    <location>
        <begin position="2980"/>
        <end position="2994"/>
    </location>
</feature>
<feature type="compositionally biased region" description="Polar residues" evidence="6">
    <location>
        <begin position="717"/>
        <end position="732"/>
    </location>
</feature>
<keyword evidence="2" id="KW-0677">Repeat</keyword>
<feature type="region of interest" description="Disordered" evidence="6">
    <location>
        <begin position="1115"/>
        <end position="1144"/>
    </location>
</feature>
<feature type="region of interest" description="Disordered" evidence="6">
    <location>
        <begin position="1217"/>
        <end position="1242"/>
    </location>
</feature>
<accession>A0ABN7NEK3</accession>
<feature type="compositionally biased region" description="Basic and acidic residues" evidence="6">
    <location>
        <begin position="36"/>
        <end position="51"/>
    </location>
</feature>
<dbReference type="PANTHER" id="PTHR24403:SF67">
    <property type="entry name" value="FI01116P-RELATED"/>
    <property type="match status" value="1"/>
</dbReference>
<feature type="compositionally biased region" description="Polar residues" evidence="6">
    <location>
        <begin position="1"/>
        <end position="17"/>
    </location>
</feature>
<feature type="region of interest" description="Disordered" evidence="6">
    <location>
        <begin position="700"/>
        <end position="749"/>
    </location>
</feature>
<feature type="region of interest" description="Disordered" evidence="6">
    <location>
        <begin position="1878"/>
        <end position="1918"/>
    </location>
</feature>
<dbReference type="Proteomes" id="UP001153148">
    <property type="component" value="Unassembled WGS sequence"/>
</dbReference>
<dbReference type="SMART" id="SM00355">
    <property type="entry name" value="ZnF_C2H2"/>
    <property type="match status" value="10"/>
</dbReference>
<dbReference type="PROSITE" id="PS50157">
    <property type="entry name" value="ZINC_FINGER_C2H2_2"/>
    <property type="match status" value="1"/>
</dbReference>
<feature type="region of interest" description="Disordered" evidence="6">
    <location>
        <begin position="1564"/>
        <end position="1583"/>
    </location>
</feature>
<keyword evidence="9" id="KW-1185">Reference proteome</keyword>
<dbReference type="InterPro" id="IPR013087">
    <property type="entry name" value="Znf_C2H2_type"/>
</dbReference>
<dbReference type="Pfam" id="PF16058">
    <property type="entry name" value="Mucin-like"/>
    <property type="match status" value="1"/>
</dbReference>
<feature type="compositionally biased region" description="Basic and acidic residues" evidence="6">
    <location>
        <begin position="139"/>
        <end position="158"/>
    </location>
</feature>
<feature type="region of interest" description="Disordered" evidence="6">
    <location>
        <begin position="591"/>
        <end position="682"/>
    </location>
</feature>